<dbReference type="Proteomes" id="UP001163828">
    <property type="component" value="Unassembled WGS sequence"/>
</dbReference>
<accession>A0ABQ8Q8A7</accession>
<organism evidence="1 2">
    <name type="scientific">Lentinula boryana</name>
    <dbReference type="NCBI Taxonomy" id="40481"/>
    <lineage>
        <taxon>Eukaryota</taxon>
        <taxon>Fungi</taxon>
        <taxon>Dikarya</taxon>
        <taxon>Basidiomycota</taxon>
        <taxon>Agaricomycotina</taxon>
        <taxon>Agaricomycetes</taxon>
        <taxon>Agaricomycetidae</taxon>
        <taxon>Agaricales</taxon>
        <taxon>Marasmiineae</taxon>
        <taxon>Omphalotaceae</taxon>
        <taxon>Lentinula</taxon>
    </lineage>
</organism>
<evidence type="ECO:0000313" key="1">
    <source>
        <dbReference type="EMBL" id="KAJ3994756.1"/>
    </source>
</evidence>
<sequence length="305" mass="34218">MYCVPLLQKLFIAYILVSCLGTVIASPLLIDRSPRTSSSGKGHLAVLSPAKRPYVKTTGFIVSPQSGSQLGYTLTLEFTDKMVAFTRKDSQTIVQAQLPEERYKEIIDLRVGWLFPLAADLNTLPKDKTGSDWIIEAVDYLMRSGGSGNRLARGSKVWMEEVIKTQVEKVKVEVTQSQKAEVDKLVPAIQSTKSRCYLLLPMVPDVVSSIATEDGGTFVLKWKKLAKKLSRSDYRRQELKKQNGNAQLRVSINITMVKYPVTENWAPRDNWTRLDPTDPIPNGGSSLPDYISERERYTYSCSIYG</sequence>
<evidence type="ECO:0000313" key="2">
    <source>
        <dbReference type="Proteomes" id="UP001163828"/>
    </source>
</evidence>
<proteinExistence type="predicted"/>
<dbReference type="EMBL" id="MU790686">
    <property type="protein sequence ID" value="KAJ3994756.1"/>
    <property type="molecule type" value="Genomic_DNA"/>
</dbReference>
<keyword evidence="2" id="KW-1185">Reference proteome</keyword>
<name>A0ABQ8Q8A7_9AGAR</name>
<protein>
    <submittedName>
        <fullName evidence="1">Uncharacterized protein</fullName>
    </submittedName>
</protein>
<comment type="caution">
    <text evidence="1">The sequence shown here is derived from an EMBL/GenBank/DDBJ whole genome shotgun (WGS) entry which is preliminary data.</text>
</comment>
<gene>
    <name evidence="1" type="ORF">F5050DRAFT_1713442</name>
</gene>
<reference evidence="1" key="1">
    <citation type="submission" date="2022-08" db="EMBL/GenBank/DDBJ databases">
        <authorList>
            <consortium name="DOE Joint Genome Institute"/>
            <person name="Min B."/>
            <person name="Riley R."/>
            <person name="Sierra-Patev S."/>
            <person name="Naranjo-Ortiz M."/>
            <person name="Looney B."/>
            <person name="Konkel Z."/>
            <person name="Slot J.C."/>
            <person name="Sakamoto Y."/>
            <person name="Steenwyk J.L."/>
            <person name="Rokas A."/>
            <person name="Carro J."/>
            <person name="Camarero S."/>
            <person name="Ferreira P."/>
            <person name="Molpeceres G."/>
            <person name="Ruiz-Duenas F.J."/>
            <person name="Serrano A."/>
            <person name="Henrissat B."/>
            <person name="Drula E."/>
            <person name="Hughes K.W."/>
            <person name="Mata J.L."/>
            <person name="Ishikawa N.K."/>
            <person name="Vargas-Isla R."/>
            <person name="Ushijima S."/>
            <person name="Smith C.A."/>
            <person name="Ahrendt S."/>
            <person name="Andreopoulos W."/>
            <person name="He G."/>
            <person name="Labutti K."/>
            <person name="Lipzen A."/>
            <person name="Ng V."/>
            <person name="Sandor L."/>
            <person name="Barry K."/>
            <person name="Martinez A.T."/>
            <person name="Xiao Y."/>
            <person name="Gibbons J.G."/>
            <person name="Terashima K."/>
            <person name="Hibbett D.S."/>
            <person name="Grigoriev I.V."/>
        </authorList>
    </citation>
    <scope>NUCLEOTIDE SEQUENCE</scope>
    <source>
        <strain evidence="1">TFB10827</strain>
    </source>
</reference>